<feature type="binding site" description="axial binding residue" evidence="5">
    <location>
        <position position="510"/>
    </location>
    <ligand>
        <name>heme</name>
        <dbReference type="ChEBI" id="CHEBI:30413"/>
    </ligand>
    <ligandPart>
        <name>Fe</name>
        <dbReference type="ChEBI" id="CHEBI:18248"/>
    </ligandPart>
</feature>
<dbReference type="PRINTS" id="PR00463">
    <property type="entry name" value="EP450I"/>
</dbReference>
<name>A0A9P7RAC0_9PEZI</name>
<evidence type="ECO:0000313" key="8">
    <source>
        <dbReference type="Proteomes" id="UP000699042"/>
    </source>
</evidence>
<dbReference type="PANTHER" id="PTHR24305">
    <property type="entry name" value="CYTOCHROME P450"/>
    <property type="match status" value="1"/>
</dbReference>
<keyword evidence="6" id="KW-0560">Oxidoreductase</keyword>
<organism evidence="7 8">
    <name type="scientific">Colletotrichum scovillei</name>
    <dbReference type="NCBI Taxonomy" id="1209932"/>
    <lineage>
        <taxon>Eukaryota</taxon>
        <taxon>Fungi</taxon>
        <taxon>Dikarya</taxon>
        <taxon>Ascomycota</taxon>
        <taxon>Pezizomycotina</taxon>
        <taxon>Sordariomycetes</taxon>
        <taxon>Hypocreomycetidae</taxon>
        <taxon>Glomerellales</taxon>
        <taxon>Glomerellaceae</taxon>
        <taxon>Colletotrichum</taxon>
        <taxon>Colletotrichum acutatum species complex</taxon>
    </lineage>
</organism>
<evidence type="ECO:0000256" key="3">
    <source>
        <dbReference type="ARBA" id="ARBA00022723"/>
    </source>
</evidence>
<dbReference type="GO" id="GO:0020037">
    <property type="term" value="F:heme binding"/>
    <property type="evidence" value="ECO:0007669"/>
    <property type="project" value="InterPro"/>
</dbReference>
<comment type="cofactor">
    <cofactor evidence="1 5">
        <name>heme</name>
        <dbReference type="ChEBI" id="CHEBI:30413"/>
    </cofactor>
</comment>
<proteinExistence type="inferred from homology"/>
<dbReference type="InterPro" id="IPR017972">
    <property type="entry name" value="Cyt_P450_CS"/>
</dbReference>
<evidence type="ECO:0000256" key="6">
    <source>
        <dbReference type="RuleBase" id="RU000461"/>
    </source>
</evidence>
<keyword evidence="4 5" id="KW-0408">Iron</keyword>
<dbReference type="EMBL" id="JAESDN010000003">
    <property type="protein sequence ID" value="KAG7052978.1"/>
    <property type="molecule type" value="Genomic_DNA"/>
</dbReference>
<gene>
    <name evidence="7" type="ORF">JMJ77_000072</name>
</gene>
<dbReference type="GO" id="GO:0004497">
    <property type="term" value="F:monooxygenase activity"/>
    <property type="evidence" value="ECO:0007669"/>
    <property type="project" value="UniProtKB-KW"/>
</dbReference>
<dbReference type="InterPro" id="IPR050121">
    <property type="entry name" value="Cytochrome_P450_monoxygenase"/>
</dbReference>
<keyword evidence="2 5" id="KW-0349">Heme</keyword>
<keyword evidence="6" id="KW-0503">Monooxygenase</keyword>
<evidence type="ECO:0000256" key="4">
    <source>
        <dbReference type="ARBA" id="ARBA00023004"/>
    </source>
</evidence>
<dbReference type="InterPro" id="IPR036396">
    <property type="entry name" value="Cyt_P450_sf"/>
</dbReference>
<sequence length="573" mass="65264">MAHSSRCSQQRLGRTQTCPFSLTKSNREMPHTIPRCLQSVHKSGNAVLPAVGKFSFKRSSAKVEATPEIVFIMTWFAAFSMPGALDDLIVKAVYLGLFYLIVKYTYRMFLSPIASFPGPRIAGITKLYEAYHVLLKNDWLENLVTLHEKYGPVVRIGPNELHFVDNKFNLDHHRRPDLFKCNNYYGLLNKLLGGLASPTKHAQRAAVMRPIFSGQTLAEYSKTLDKHIESLHSRLADAASDKGVINLTHYLWAYTNDVMISYLTEENYGFQKVYDLQATHDATRAFSAIDLATVLRCMPPVKIMFDYVPALRSFSPLGWLDNLISSHVRPMVKSWDDENSHQSVLARIFNEIGNETQTVHESSQAIFIGNESLLSNLTFVLHHLIQNPECIKKIRSELDTLDIGTYGHRIWRDPKTAQLRYLDAVCRESSRLSSPSWHRQPRQSDTPVEYQGAIIPPMTSMSFTLHLLERDATLFPDPNTFKPERWLGFNQESKTTKGHSVSFGTGTRTCLGQHIAHRVLRKTVAFLIYNFNISLWNEKADRADGFRYLNTYPKKGHEGYMKVQMAPRFGSIA</sequence>
<evidence type="ECO:0000313" key="7">
    <source>
        <dbReference type="EMBL" id="KAG7052978.1"/>
    </source>
</evidence>
<keyword evidence="3 5" id="KW-0479">Metal-binding</keyword>
<reference evidence="7" key="1">
    <citation type="submission" date="2021-05" db="EMBL/GenBank/DDBJ databases">
        <title>Comparative genomics of three Colletotrichum scovillei strains and genetic complementation revealed genes involved fungal growth and virulence on chili pepper.</title>
        <authorList>
            <person name="Hsieh D.-K."/>
            <person name="Chuang S.-C."/>
            <person name="Chen C.-Y."/>
            <person name="Chao Y.-T."/>
            <person name="Lu M.-Y.J."/>
            <person name="Lee M.-H."/>
            <person name="Shih M.-C."/>
        </authorList>
    </citation>
    <scope>NUCLEOTIDE SEQUENCE</scope>
    <source>
        <strain evidence="7">Coll-153</strain>
    </source>
</reference>
<dbReference type="GO" id="GO:0005506">
    <property type="term" value="F:iron ion binding"/>
    <property type="evidence" value="ECO:0007669"/>
    <property type="project" value="InterPro"/>
</dbReference>
<dbReference type="Pfam" id="PF00067">
    <property type="entry name" value="p450"/>
    <property type="match status" value="1"/>
</dbReference>
<evidence type="ECO:0000256" key="1">
    <source>
        <dbReference type="ARBA" id="ARBA00001971"/>
    </source>
</evidence>
<evidence type="ECO:0000256" key="2">
    <source>
        <dbReference type="ARBA" id="ARBA00022617"/>
    </source>
</evidence>
<dbReference type="PROSITE" id="PS00086">
    <property type="entry name" value="CYTOCHROME_P450"/>
    <property type="match status" value="1"/>
</dbReference>
<dbReference type="SUPFAM" id="SSF48264">
    <property type="entry name" value="Cytochrome P450"/>
    <property type="match status" value="1"/>
</dbReference>
<keyword evidence="8" id="KW-1185">Reference proteome</keyword>
<evidence type="ECO:0000256" key="5">
    <source>
        <dbReference type="PIRSR" id="PIRSR602401-1"/>
    </source>
</evidence>
<dbReference type="InterPro" id="IPR002401">
    <property type="entry name" value="Cyt_P450_E_grp-I"/>
</dbReference>
<dbReference type="Gene3D" id="1.10.630.10">
    <property type="entry name" value="Cytochrome P450"/>
    <property type="match status" value="1"/>
</dbReference>
<dbReference type="Proteomes" id="UP000699042">
    <property type="component" value="Unassembled WGS sequence"/>
</dbReference>
<accession>A0A9P7RAC0</accession>
<dbReference type="AlphaFoldDB" id="A0A9P7RAC0"/>
<comment type="caution">
    <text evidence="7">The sequence shown here is derived from an EMBL/GenBank/DDBJ whole genome shotgun (WGS) entry which is preliminary data.</text>
</comment>
<protein>
    <submittedName>
        <fullName evidence="7">Cytochrome P450</fullName>
    </submittedName>
</protein>
<dbReference type="PANTHER" id="PTHR24305:SF108">
    <property type="entry name" value="P450, PUTATIVE (EUROFUNG)-RELATED"/>
    <property type="match status" value="1"/>
</dbReference>
<comment type="similarity">
    <text evidence="6">Belongs to the cytochrome P450 family.</text>
</comment>
<dbReference type="InterPro" id="IPR001128">
    <property type="entry name" value="Cyt_P450"/>
</dbReference>
<dbReference type="GO" id="GO:0016705">
    <property type="term" value="F:oxidoreductase activity, acting on paired donors, with incorporation or reduction of molecular oxygen"/>
    <property type="evidence" value="ECO:0007669"/>
    <property type="project" value="InterPro"/>
</dbReference>